<dbReference type="AlphaFoldDB" id="A0A0A0JHF5"/>
<evidence type="ECO:0000259" key="2">
    <source>
        <dbReference type="Pfam" id="PF22552"/>
    </source>
</evidence>
<name>A0A0A0JHF5_9MICO</name>
<gene>
    <name evidence="3" type="ORF">N803_04375</name>
</gene>
<dbReference type="InterPro" id="IPR054344">
    <property type="entry name" value="TY-Chap_N"/>
</dbReference>
<comment type="caution">
    <text evidence="3">The sequence shown here is derived from an EMBL/GenBank/DDBJ whole genome shotgun (WGS) entry which is preliminary data.</text>
</comment>
<dbReference type="Pfam" id="PF22552">
    <property type="entry name" value="TY-Chap3"/>
    <property type="match status" value="1"/>
</dbReference>
<feature type="domain" description="TY-Chap N-terminal" evidence="2">
    <location>
        <begin position="2"/>
        <end position="106"/>
    </location>
</feature>
<dbReference type="EMBL" id="AVPK01000010">
    <property type="protein sequence ID" value="KGN36533.1"/>
    <property type="molecule type" value="Genomic_DNA"/>
</dbReference>
<dbReference type="Proteomes" id="UP000030011">
    <property type="component" value="Unassembled WGS sequence"/>
</dbReference>
<evidence type="ECO:0000313" key="4">
    <source>
        <dbReference type="Proteomes" id="UP000030011"/>
    </source>
</evidence>
<proteinExistence type="predicted"/>
<dbReference type="STRING" id="1385521.N803_04375"/>
<protein>
    <recommendedName>
        <fullName evidence="2">TY-Chap N-terminal domain-containing protein</fullName>
    </recommendedName>
</protein>
<feature type="region of interest" description="Disordered" evidence="1">
    <location>
        <begin position="109"/>
        <end position="153"/>
    </location>
</feature>
<accession>A0A0A0JHF5</accession>
<evidence type="ECO:0000313" key="3">
    <source>
        <dbReference type="EMBL" id="KGN36533.1"/>
    </source>
</evidence>
<dbReference type="OrthoDB" id="3477487at2"/>
<evidence type="ECO:0000256" key="1">
    <source>
        <dbReference type="SAM" id="MobiDB-lite"/>
    </source>
</evidence>
<feature type="compositionally biased region" description="Pro residues" evidence="1">
    <location>
        <begin position="132"/>
        <end position="145"/>
    </location>
</feature>
<reference evidence="3 4" key="1">
    <citation type="submission" date="2013-08" db="EMBL/GenBank/DDBJ databases">
        <title>The genome sequence of Knoellia subterranea.</title>
        <authorList>
            <person name="Zhu W."/>
            <person name="Wang G."/>
        </authorList>
    </citation>
    <scope>NUCLEOTIDE SEQUENCE [LARGE SCALE GENOMIC DNA]</scope>
    <source>
        <strain evidence="3 4">KCTC 19937</strain>
    </source>
</reference>
<sequence>MIRDLDDRSFLIIRDGSSRAFVQFATRDDRVDAECISNANPTLARPADAAGELRLVELGWTPYTPTDPNWATSVALPATLDQTGRIADMCITALHEVYDVASPDALTYKAWQDPEPERASWDDDEPDEFGETPPPPDPGQNPLPLPDLGLAPE</sequence>
<dbReference type="eggNOG" id="ENOG50336YM">
    <property type="taxonomic scope" value="Bacteria"/>
</dbReference>
<keyword evidence="4" id="KW-1185">Reference proteome</keyword>
<organism evidence="3 4">
    <name type="scientific">Knoellia subterranea KCTC 19937</name>
    <dbReference type="NCBI Taxonomy" id="1385521"/>
    <lineage>
        <taxon>Bacteria</taxon>
        <taxon>Bacillati</taxon>
        <taxon>Actinomycetota</taxon>
        <taxon>Actinomycetes</taxon>
        <taxon>Micrococcales</taxon>
        <taxon>Intrasporangiaceae</taxon>
        <taxon>Knoellia</taxon>
    </lineage>
</organism>